<feature type="domain" description="HTH cro/C1-type" evidence="1">
    <location>
        <begin position="18"/>
        <end position="72"/>
    </location>
</feature>
<dbReference type="AlphaFoldDB" id="A0A0B5I243"/>
<evidence type="ECO:0000313" key="3">
    <source>
        <dbReference type="Proteomes" id="UP000031774"/>
    </source>
</evidence>
<proteinExistence type="predicted"/>
<dbReference type="SUPFAM" id="SSF47413">
    <property type="entry name" value="lambda repressor-like DNA-binding domains"/>
    <property type="match status" value="1"/>
</dbReference>
<keyword evidence="2" id="KW-0238">DNA-binding</keyword>
<dbReference type="CDD" id="cd00093">
    <property type="entry name" value="HTH_XRE"/>
    <property type="match status" value="1"/>
</dbReference>
<dbReference type="PROSITE" id="PS50943">
    <property type="entry name" value="HTH_CROC1"/>
    <property type="match status" value="1"/>
</dbReference>
<dbReference type="RefSeq" id="WP_041132120.1">
    <property type="nucleotide sequence ID" value="NZ_CP010407.1"/>
</dbReference>
<dbReference type="InterPro" id="IPR001387">
    <property type="entry name" value="Cro/C1-type_HTH"/>
</dbReference>
<dbReference type="InterPro" id="IPR010982">
    <property type="entry name" value="Lambda_DNA-bd_dom_sf"/>
</dbReference>
<evidence type="ECO:0000313" key="2">
    <source>
        <dbReference type="EMBL" id="AJF68195.1"/>
    </source>
</evidence>
<dbReference type="Proteomes" id="UP000031774">
    <property type="component" value="Chromosome"/>
</dbReference>
<evidence type="ECO:0000259" key="1">
    <source>
        <dbReference type="PROSITE" id="PS50943"/>
    </source>
</evidence>
<dbReference type="HOGENOM" id="CLU_055817_1_3_11"/>
<keyword evidence="3" id="KW-1185">Reference proteome</keyword>
<dbReference type="KEGG" id="svt:SVTN_31360"/>
<name>A0A0B5I243_9ACTN</name>
<gene>
    <name evidence="2" type="ORF">SVTN_31360</name>
</gene>
<dbReference type="Pfam" id="PF13560">
    <property type="entry name" value="HTH_31"/>
    <property type="match status" value="1"/>
</dbReference>
<dbReference type="STRING" id="362257.SVTN_31360"/>
<dbReference type="Gene3D" id="1.10.260.40">
    <property type="entry name" value="lambda repressor-like DNA-binding domains"/>
    <property type="match status" value="1"/>
</dbReference>
<dbReference type="SMART" id="SM00530">
    <property type="entry name" value="HTH_XRE"/>
    <property type="match status" value="1"/>
</dbReference>
<dbReference type="InterPro" id="IPR043917">
    <property type="entry name" value="DUF5753"/>
</dbReference>
<dbReference type="EMBL" id="CP010407">
    <property type="protein sequence ID" value="AJF68195.1"/>
    <property type="molecule type" value="Genomic_DNA"/>
</dbReference>
<dbReference type="Pfam" id="PF19054">
    <property type="entry name" value="DUF5753"/>
    <property type="match status" value="1"/>
</dbReference>
<protein>
    <submittedName>
        <fullName evidence="2">DNA-binding protein</fullName>
    </submittedName>
</protein>
<reference evidence="2 3" key="1">
    <citation type="submission" date="2014-12" db="EMBL/GenBank/DDBJ databases">
        <title>Complete genome sequence of Streptomyces vietnamensis strain GIMV4.0001, a genetic manipulable producer of the benzoisochromanequinone antibiotic granaticin.</title>
        <authorList>
            <person name="Deng M.R."/>
            <person name="Guo J."/>
            <person name="Ma L.Y."/>
            <person name="Feng G.D."/>
            <person name="Mo C.Y."/>
            <person name="Zhu H.H."/>
        </authorList>
    </citation>
    <scope>NUCLEOTIDE SEQUENCE [LARGE SCALE GENOMIC DNA]</scope>
    <source>
        <strain evidence="3">GIMV4.0001</strain>
    </source>
</reference>
<accession>A0A0B5I243</accession>
<sequence length="283" mass="31280">MPPRSSPTARQQRLGSELRRLREQSGMSAQQAAALLGVDRTRIPNIESGRFGISAERVRTLAFNYGCPDTGLVDLLAGMAHERDRGWWEEHRGLLPPALLDIAELEFHASELTTSVTTHIPGLLQTEEHARAVFDTAVPPLPGPDLEARLALRLRRQEILDRDRPVPYEAVIHEAALRMQFGGPKVARAQLEHILNHTERDTVSVRVIPFAAGGFPGAGQSFTYVAAPVPQLDTVQLDSSHGSLLLNTDMQLRRYRGLLDRLRGLALSATESRAFVRAISQDL</sequence>
<organism evidence="2 3">
    <name type="scientific">Streptomyces vietnamensis</name>
    <dbReference type="NCBI Taxonomy" id="362257"/>
    <lineage>
        <taxon>Bacteria</taxon>
        <taxon>Bacillati</taxon>
        <taxon>Actinomycetota</taxon>
        <taxon>Actinomycetes</taxon>
        <taxon>Kitasatosporales</taxon>
        <taxon>Streptomycetaceae</taxon>
        <taxon>Streptomyces</taxon>
    </lineage>
</organism>
<dbReference type="GO" id="GO:0003677">
    <property type="term" value="F:DNA binding"/>
    <property type="evidence" value="ECO:0007669"/>
    <property type="project" value="UniProtKB-KW"/>
</dbReference>